<feature type="domain" description="Fumarate reductase/succinate dehydrogenase flavoprotein-like C-terminal" evidence="5">
    <location>
        <begin position="446"/>
        <end position="553"/>
    </location>
</feature>
<dbReference type="PRINTS" id="PR00368">
    <property type="entry name" value="FADPNR"/>
</dbReference>
<evidence type="ECO:0000313" key="6">
    <source>
        <dbReference type="EMBL" id="CDX00898.1"/>
    </source>
</evidence>
<proteinExistence type="predicted"/>
<evidence type="ECO:0000259" key="5">
    <source>
        <dbReference type="Pfam" id="PF02910"/>
    </source>
</evidence>
<dbReference type="InterPro" id="IPR030664">
    <property type="entry name" value="SdhA/FrdA/AprA"/>
</dbReference>
<feature type="domain" description="FAD-dependent oxidoreductase 2 FAD-binding" evidence="4">
    <location>
        <begin position="10"/>
        <end position="387"/>
    </location>
</feature>
<evidence type="ECO:0000256" key="1">
    <source>
        <dbReference type="ARBA" id="ARBA00022630"/>
    </source>
</evidence>
<dbReference type="PIRSF" id="PIRSF000171">
    <property type="entry name" value="SDHA_APRA_LASPO"/>
    <property type="match status" value="1"/>
</dbReference>
<keyword evidence="1" id="KW-0285">Flavoprotein</keyword>
<evidence type="ECO:0000259" key="4">
    <source>
        <dbReference type="Pfam" id="PF00890"/>
    </source>
</evidence>
<protein>
    <submittedName>
        <fullName evidence="6">FAD binding domain protein</fullName>
    </submittedName>
</protein>
<dbReference type="EMBL" id="LK996017">
    <property type="protein sequence ID" value="CDX00898.1"/>
    <property type="molecule type" value="Genomic_DNA"/>
</dbReference>
<dbReference type="PANTHER" id="PTHR11632:SF73">
    <property type="entry name" value="BLR3196 PROTEIN"/>
    <property type="match status" value="1"/>
</dbReference>
<dbReference type="InterPro" id="IPR003953">
    <property type="entry name" value="FAD-dep_OxRdtase_2_FAD-bd"/>
</dbReference>
<dbReference type="GO" id="GO:0033765">
    <property type="term" value="F:steroid dehydrogenase activity, acting on the CH-CH group of donors"/>
    <property type="evidence" value="ECO:0007669"/>
    <property type="project" value="UniProtKB-ARBA"/>
</dbReference>
<dbReference type="GO" id="GO:0050660">
    <property type="term" value="F:flavin adenine dinucleotide binding"/>
    <property type="evidence" value="ECO:0007669"/>
    <property type="project" value="TreeGrafter"/>
</dbReference>
<keyword evidence="2" id="KW-0560">Oxidoreductase</keyword>
<gene>
    <name evidence="6" type="ORF">DPCES_1011</name>
</gene>
<dbReference type="PATRIC" id="fig|49338.4.peg.1094"/>
<dbReference type="Gene3D" id="3.50.50.60">
    <property type="entry name" value="FAD/NAD(P)-binding domain"/>
    <property type="match status" value="2"/>
</dbReference>
<organism evidence="6">
    <name type="scientific">Desulfitobacterium hafniense</name>
    <name type="common">Desulfitobacterium frappieri</name>
    <dbReference type="NCBI Taxonomy" id="49338"/>
    <lineage>
        <taxon>Bacteria</taxon>
        <taxon>Bacillati</taxon>
        <taxon>Bacillota</taxon>
        <taxon>Clostridia</taxon>
        <taxon>Eubacteriales</taxon>
        <taxon>Desulfitobacteriaceae</taxon>
        <taxon>Desulfitobacterium</taxon>
    </lineage>
</organism>
<dbReference type="Pfam" id="PF00890">
    <property type="entry name" value="FAD_binding_2"/>
    <property type="match status" value="1"/>
</dbReference>
<accession>A0A098AWD5</accession>
<evidence type="ECO:0000256" key="3">
    <source>
        <dbReference type="PIRSR" id="PIRSR000171-1"/>
    </source>
</evidence>
<dbReference type="SUPFAM" id="SSF56425">
    <property type="entry name" value="Succinate dehydrogenase/fumarate reductase flavoprotein, catalytic domain"/>
    <property type="match status" value="1"/>
</dbReference>
<dbReference type="InterPro" id="IPR015939">
    <property type="entry name" value="Fum_Rdtase/Succ_DH_flav-like_C"/>
</dbReference>
<dbReference type="SUPFAM" id="SSF51905">
    <property type="entry name" value="FAD/NAD(P)-binding domain"/>
    <property type="match status" value="1"/>
</dbReference>
<dbReference type="InterPro" id="IPR027477">
    <property type="entry name" value="Succ_DH/fumarate_Rdtase_cat_sf"/>
</dbReference>
<dbReference type="GO" id="GO:0005886">
    <property type="term" value="C:plasma membrane"/>
    <property type="evidence" value="ECO:0007669"/>
    <property type="project" value="TreeGrafter"/>
</dbReference>
<reference evidence="6" key="1">
    <citation type="submission" date="2014-07" db="EMBL/GenBank/DDBJ databases">
        <authorList>
            <person name="Hornung V.Bastian."/>
        </authorList>
    </citation>
    <scope>NUCLEOTIDE SEQUENCE</scope>
    <source>
        <strain evidence="6">PCE-S</strain>
    </source>
</reference>
<dbReference type="GO" id="GO:0009061">
    <property type="term" value="P:anaerobic respiration"/>
    <property type="evidence" value="ECO:0007669"/>
    <property type="project" value="TreeGrafter"/>
</dbReference>
<dbReference type="InterPro" id="IPR036188">
    <property type="entry name" value="FAD/NAD-bd_sf"/>
</dbReference>
<name>A0A098AWD5_DESHA</name>
<dbReference type="Pfam" id="PF02910">
    <property type="entry name" value="Succ_DH_flav_C"/>
    <property type="match status" value="1"/>
</dbReference>
<dbReference type="InterPro" id="IPR037099">
    <property type="entry name" value="Fum_R/Succ_DH_flav-like_C_sf"/>
</dbReference>
<dbReference type="SUPFAM" id="SSF46977">
    <property type="entry name" value="Succinate dehydrogenase/fumarate reductase flavoprotein C-terminal domain"/>
    <property type="match status" value="1"/>
</dbReference>
<evidence type="ECO:0000256" key="2">
    <source>
        <dbReference type="ARBA" id="ARBA00023002"/>
    </source>
</evidence>
<dbReference type="PANTHER" id="PTHR11632">
    <property type="entry name" value="SUCCINATE DEHYDROGENASE 2 FLAVOPROTEIN SUBUNIT"/>
    <property type="match status" value="1"/>
</dbReference>
<dbReference type="Gene3D" id="3.90.700.10">
    <property type="entry name" value="Succinate dehydrogenase/fumarate reductase flavoprotein, catalytic domain"/>
    <property type="match status" value="1"/>
</dbReference>
<dbReference type="RefSeq" id="WP_208925397.1">
    <property type="nucleotide sequence ID" value="NZ_JAYFNZ010000059.1"/>
</dbReference>
<sequence length="556" mass="61655">MKNECWIKRDVLVVGGGSAGTMAALEARKTGQEVALVDKGGIYRSGCGAAGNDHFLAVLESGPDWDTPEVFLQWYKRLTQGLSDIKIADKVFVRRIKSLVKELEEMGIPMKDPGHKEYIRTRSFAQPGDYFINFDGRALKPMISKRAEQAGVKLYAQIAITDLLVKEGKAVGAVGFHIRTGDFYVFQAKVVVLATGNATRMYENPSGMAFNTWHSPYNTGTAQAMTLRAGGEVKNLEFVNYTITPKNFSASALNAVVGMGGHLVNAKGERYVFTYHEKGEQGPRWAMPWGTYIEEQEGRGPCYFDVRHLSEKDKKHLLEHLLPVDKNTFMDYCEQKGIDPGVDLMEIQISEGQHPAFLGSVSGIFVDECCRTTLPGLFAGGACAVGIGSLAGSMCFGQSAGAEAAQYALQNRKGAEPSPEQIAELKQTVYAPYQSRGDYTYQEAEDKLRQIMSDYLSINRSAEGLKTGWQELNKLQETFGLVKAENGHDLMRIHELRDLLLISKGIAFGALTRTESRFGLSHYRRDYPETRAEWHKSTHLTCRDGELQVHYVPADS</sequence>
<dbReference type="GO" id="GO:0000104">
    <property type="term" value="F:succinate dehydrogenase activity"/>
    <property type="evidence" value="ECO:0007669"/>
    <property type="project" value="TreeGrafter"/>
</dbReference>
<feature type="active site" description="Proton acceptor" evidence="3">
    <location>
        <position position="284"/>
    </location>
</feature>
<dbReference type="AlphaFoldDB" id="A0A098AWD5"/>
<dbReference type="GO" id="GO:0009055">
    <property type="term" value="F:electron transfer activity"/>
    <property type="evidence" value="ECO:0007669"/>
    <property type="project" value="TreeGrafter"/>
</dbReference>